<keyword evidence="1" id="KW-0805">Transcription regulation</keyword>
<protein>
    <submittedName>
        <fullName evidence="5">DeoR family transcriptional regulator</fullName>
    </submittedName>
</protein>
<comment type="caution">
    <text evidence="5">The sequence shown here is derived from an EMBL/GenBank/DDBJ whole genome shotgun (WGS) entry which is preliminary data.</text>
</comment>
<dbReference type="NCBIfam" id="NF040755">
    <property type="entry name" value="AgaR"/>
    <property type="match status" value="1"/>
</dbReference>
<dbReference type="InterPro" id="IPR036390">
    <property type="entry name" value="WH_DNA-bd_sf"/>
</dbReference>
<dbReference type="Pfam" id="PF08220">
    <property type="entry name" value="HTH_DeoR"/>
    <property type="match status" value="1"/>
</dbReference>
<dbReference type="SMART" id="SM01134">
    <property type="entry name" value="DeoRC"/>
    <property type="match status" value="1"/>
</dbReference>
<organism evidence="5 6">
    <name type="scientific">Acerihabitans arboris</name>
    <dbReference type="NCBI Taxonomy" id="2691583"/>
    <lineage>
        <taxon>Bacteria</taxon>
        <taxon>Pseudomonadati</taxon>
        <taxon>Pseudomonadota</taxon>
        <taxon>Gammaproteobacteria</taxon>
        <taxon>Enterobacterales</taxon>
        <taxon>Pectobacteriaceae</taxon>
        <taxon>Acerihabitans</taxon>
    </lineage>
</organism>
<dbReference type="Gene3D" id="3.40.50.1360">
    <property type="match status" value="1"/>
</dbReference>
<dbReference type="InterPro" id="IPR036388">
    <property type="entry name" value="WH-like_DNA-bd_sf"/>
</dbReference>
<keyword evidence="3" id="KW-0804">Transcription</keyword>
<dbReference type="InterPro" id="IPR001034">
    <property type="entry name" value="DeoR_HTH"/>
</dbReference>
<evidence type="ECO:0000256" key="1">
    <source>
        <dbReference type="ARBA" id="ARBA00023015"/>
    </source>
</evidence>
<dbReference type="GO" id="GO:0003700">
    <property type="term" value="F:DNA-binding transcription factor activity"/>
    <property type="evidence" value="ECO:0007669"/>
    <property type="project" value="InterPro"/>
</dbReference>
<dbReference type="SUPFAM" id="SSF46785">
    <property type="entry name" value="Winged helix' DNA-binding domain"/>
    <property type="match status" value="1"/>
</dbReference>
<dbReference type="PROSITE" id="PS51000">
    <property type="entry name" value="HTH_DEOR_2"/>
    <property type="match status" value="1"/>
</dbReference>
<dbReference type="Proteomes" id="UP000461443">
    <property type="component" value="Unassembled WGS sequence"/>
</dbReference>
<dbReference type="Pfam" id="PF00455">
    <property type="entry name" value="DeoRC"/>
    <property type="match status" value="1"/>
</dbReference>
<evidence type="ECO:0000256" key="3">
    <source>
        <dbReference type="ARBA" id="ARBA00023163"/>
    </source>
</evidence>
<keyword evidence="6" id="KW-1185">Reference proteome</keyword>
<dbReference type="PROSITE" id="PS00894">
    <property type="entry name" value="HTH_DEOR_1"/>
    <property type="match status" value="1"/>
</dbReference>
<gene>
    <name evidence="5" type="ORF">GRH90_00285</name>
</gene>
<sequence>MSLGNKTLTTSARRERIVGQLRALGSVQVNVLAADFNVSTVTIRNDLSFLEKQGVATRAYGGAMLCPAPVVEAERSIEAKRSENSTIKERIGKLAASLITPGSTIILDSGTTTYEIARQLRGHEDVIAMTNGMNVAEALLDAPGVDLLVTGGRLRRHSLSFFGSQAEISLQNYHFDMLFLGVDGLDPLMGVTTHNEDEARLNRCMCDASKKIIVVTDSSKFYRISLHKIISIDSVDKIITDSNISPSLLDIFTDKGIDVLLVDAE</sequence>
<dbReference type="PANTHER" id="PTHR30363:SF44">
    <property type="entry name" value="AGA OPERON TRANSCRIPTIONAL REPRESSOR-RELATED"/>
    <property type="match status" value="1"/>
</dbReference>
<dbReference type="InterPro" id="IPR050313">
    <property type="entry name" value="Carb_Metab_HTH_regulators"/>
</dbReference>
<reference evidence="5 6" key="2">
    <citation type="submission" date="2020-02" db="EMBL/GenBank/DDBJ databases">
        <title>The new genus of Enterobacteriales.</title>
        <authorList>
            <person name="Kim I.S."/>
        </authorList>
    </citation>
    <scope>NUCLEOTIDE SEQUENCE [LARGE SCALE GENOMIC DNA]</scope>
    <source>
        <strain evidence="5 6">SAP-6</strain>
    </source>
</reference>
<dbReference type="GO" id="GO:0003677">
    <property type="term" value="F:DNA binding"/>
    <property type="evidence" value="ECO:0007669"/>
    <property type="project" value="UniProtKB-KW"/>
</dbReference>
<accession>A0A845SBB7</accession>
<dbReference type="InterPro" id="IPR037171">
    <property type="entry name" value="NagB/RpiA_transferase-like"/>
</dbReference>
<evidence type="ECO:0000259" key="4">
    <source>
        <dbReference type="PROSITE" id="PS51000"/>
    </source>
</evidence>
<name>A0A845SBB7_9GAMM</name>
<evidence type="ECO:0000256" key="2">
    <source>
        <dbReference type="ARBA" id="ARBA00023125"/>
    </source>
</evidence>
<dbReference type="InterPro" id="IPR047779">
    <property type="entry name" value="AgaR-like"/>
</dbReference>
<reference evidence="5 6" key="1">
    <citation type="submission" date="2019-12" db="EMBL/GenBank/DDBJ databases">
        <authorList>
            <person name="Lee S.D."/>
        </authorList>
    </citation>
    <scope>NUCLEOTIDE SEQUENCE [LARGE SCALE GENOMIC DNA]</scope>
    <source>
        <strain evidence="5 6">SAP-6</strain>
    </source>
</reference>
<proteinExistence type="predicted"/>
<dbReference type="Gene3D" id="1.10.10.10">
    <property type="entry name" value="Winged helix-like DNA-binding domain superfamily/Winged helix DNA-binding domain"/>
    <property type="match status" value="1"/>
</dbReference>
<evidence type="ECO:0000313" key="5">
    <source>
        <dbReference type="EMBL" id="NDL61209.1"/>
    </source>
</evidence>
<dbReference type="SUPFAM" id="SSF100950">
    <property type="entry name" value="NagB/RpiA/CoA transferase-like"/>
    <property type="match status" value="1"/>
</dbReference>
<dbReference type="SMART" id="SM00420">
    <property type="entry name" value="HTH_DEOR"/>
    <property type="match status" value="1"/>
</dbReference>
<evidence type="ECO:0000313" key="6">
    <source>
        <dbReference type="Proteomes" id="UP000461443"/>
    </source>
</evidence>
<dbReference type="EMBL" id="WUBS01000001">
    <property type="protein sequence ID" value="NDL61209.1"/>
    <property type="molecule type" value="Genomic_DNA"/>
</dbReference>
<dbReference type="PANTHER" id="PTHR30363">
    <property type="entry name" value="HTH-TYPE TRANSCRIPTIONAL REGULATOR SRLR-RELATED"/>
    <property type="match status" value="1"/>
</dbReference>
<feature type="domain" description="HTH deoR-type" evidence="4">
    <location>
        <begin position="10"/>
        <end position="65"/>
    </location>
</feature>
<dbReference type="InterPro" id="IPR018356">
    <property type="entry name" value="Tscrpt_reg_HTH_DeoR_CS"/>
</dbReference>
<dbReference type="NCBIfam" id="NF007316">
    <property type="entry name" value="PRK09802.1"/>
    <property type="match status" value="1"/>
</dbReference>
<dbReference type="InterPro" id="IPR014036">
    <property type="entry name" value="DeoR-like_C"/>
</dbReference>
<dbReference type="RefSeq" id="WP_162363900.1">
    <property type="nucleotide sequence ID" value="NZ_WUBS01000001.1"/>
</dbReference>
<dbReference type="AlphaFoldDB" id="A0A845SBB7"/>
<keyword evidence="2" id="KW-0238">DNA-binding</keyword>